<dbReference type="RefSeq" id="WP_161019297.1">
    <property type="nucleotide sequence ID" value="NZ_WWCP01000009.1"/>
</dbReference>
<dbReference type="GO" id="GO:0032153">
    <property type="term" value="C:cell division site"/>
    <property type="evidence" value="ECO:0007669"/>
    <property type="project" value="TreeGrafter"/>
</dbReference>
<name>A0A6L8MKA6_9BURK</name>
<keyword evidence="2" id="KW-0812">Transmembrane</keyword>
<dbReference type="GO" id="GO:0030428">
    <property type="term" value="C:cell septum"/>
    <property type="evidence" value="ECO:0007669"/>
    <property type="project" value="TreeGrafter"/>
</dbReference>
<evidence type="ECO:0000256" key="2">
    <source>
        <dbReference type="SAM" id="Phobius"/>
    </source>
</evidence>
<gene>
    <name evidence="4" type="ORF">GTP44_09865</name>
</gene>
<dbReference type="EMBL" id="WWCP01000009">
    <property type="protein sequence ID" value="MYM82256.1"/>
    <property type="molecule type" value="Genomic_DNA"/>
</dbReference>
<comment type="caution">
    <text evidence="4">The sequence shown here is derived from an EMBL/GenBank/DDBJ whole genome shotgun (WGS) entry which is preliminary data.</text>
</comment>
<dbReference type="Pfam" id="PF05036">
    <property type="entry name" value="SPOR"/>
    <property type="match status" value="1"/>
</dbReference>
<dbReference type="PROSITE" id="PS51724">
    <property type="entry name" value="SPOR"/>
    <property type="match status" value="1"/>
</dbReference>
<dbReference type="GO" id="GO:0032506">
    <property type="term" value="P:cytokinetic process"/>
    <property type="evidence" value="ECO:0007669"/>
    <property type="project" value="TreeGrafter"/>
</dbReference>
<dbReference type="Proteomes" id="UP000474565">
    <property type="component" value="Unassembled WGS sequence"/>
</dbReference>
<dbReference type="PANTHER" id="PTHR38687:SF1">
    <property type="entry name" value="CELL DIVISION PROTEIN DEDD"/>
    <property type="match status" value="1"/>
</dbReference>
<organism evidence="4 5">
    <name type="scientific">Duganella lactea</name>
    <dbReference type="NCBI Taxonomy" id="2692173"/>
    <lineage>
        <taxon>Bacteria</taxon>
        <taxon>Pseudomonadati</taxon>
        <taxon>Pseudomonadota</taxon>
        <taxon>Betaproteobacteria</taxon>
        <taxon>Burkholderiales</taxon>
        <taxon>Oxalobacteraceae</taxon>
        <taxon>Telluria group</taxon>
        <taxon>Duganella</taxon>
    </lineage>
</organism>
<evidence type="ECO:0000313" key="4">
    <source>
        <dbReference type="EMBL" id="MYM82256.1"/>
    </source>
</evidence>
<dbReference type="GO" id="GO:0042834">
    <property type="term" value="F:peptidoglycan binding"/>
    <property type="evidence" value="ECO:0007669"/>
    <property type="project" value="InterPro"/>
</dbReference>
<evidence type="ECO:0000313" key="5">
    <source>
        <dbReference type="Proteomes" id="UP000474565"/>
    </source>
</evidence>
<keyword evidence="2" id="KW-1133">Transmembrane helix</keyword>
<dbReference type="AlphaFoldDB" id="A0A6L8MKA6"/>
<feature type="region of interest" description="Disordered" evidence="1">
    <location>
        <begin position="156"/>
        <end position="242"/>
    </location>
</feature>
<dbReference type="InterPro" id="IPR007730">
    <property type="entry name" value="SPOR-like_dom"/>
</dbReference>
<feature type="region of interest" description="Disordered" evidence="1">
    <location>
        <begin position="1"/>
        <end position="64"/>
    </location>
</feature>
<feature type="domain" description="SPOR" evidence="3">
    <location>
        <begin position="256"/>
        <end position="331"/>
    </location>
</feature>
<proteinExistence type="predicted"/>
<sequence>MGLFSKSGKNKQDAGQDSGYYTSADDQALSERARAKRASSGDAPRRRTRDREDDDPVLPEKKRARRRLVGAIMLALGVAVGLPMLLDSEPKQLSSDIDIKIPAKDKPLTQAAPAAPVPATAALDSKEEIVEDVKPAAKPAPSPAAAAPVVAAVDNTKADADAKAKADAKAEAQAKALADAKAEREQKARLDAEHKQEQERKQAEAKAEARLKAEKQEAERKLADAKAKAADKPADTKPAAKNEDARALAILEGKPAATAEKFVLQVAALSDQAKVEELRAKLKAGGISSFTQKTASGITRVRVGPFSSKEEAEKVKAKLSGMGLEGRLETV</sequence>
<feature type="compositionally biased region" description="Polar residues" evidence="1">
    <location>
        <begin position="13"/>
        <end position="25"/>
    </location>
</feature>
<evidence type="ECO:0000256" key="1">
    <source>
        <dbReference type="SAM" id="MobiDB-lite"/>
    </source>
</evidence>
<reference evidence="4 5" key="1">
    <citation type="submission" date="2019-12" db="EMBL/GenBank/DDBJ databases">
        <title>Novel species isolated from a subtropical stream in China.</title>
        <authorList>
            <person name="Lu H."/>
        </authorList>
    </citation>
    <scope>NUCLEOTIDE SEQUENCE [LARGE SCALE GENOMIC DNA]</scope>
    <source>
        <strain evidence="4 5">FT50W</strain>
    </source>
</reference>
<dbReference type="PANTHER" id="PTHR38687">
    <property type="entry name" value="CELL DIVISION PROTEIN DEDD-RELATED"/>
    <property type="match status" value="1"/>
</dbReference>
<protein>
    <submittedName>
        <fullName evidence="4">Sporulation protein</fullName>
    </submittedName>
</protein>
<keyword evidence="2" id="KW-0472">Membrane</keyword>
<accession>A0A6L8MKA6</accession>
<evidence type="ECO:0000259" key="3">
    <source>
        <dbReference type="PROSITE" id="PS51724"/>
    </source>
</evidence>
<dbReference type="InterPro" id="IPR052521">
    <property type="entry name" value="Cell_div_SPOR-domain"/>
</dbReference>
<dbReference type="InterPro" id="IPR036680">
    <property type="entry name" value="SPOR-like_sf"/>
</dbReference>
<dbReference type="Gene3D" id="3.30.70.1070">
    <property type="entry name" value="Sporulation related repeat"/>
    <property type="match status" value="1"/>
</dbReference>
<dbReference type="SUPFAM" id="SSF110997">
    <property type="entry name" value="Sporulation related repeat"/>
    <property type="match status" value="1"/>
</dbReference>
<feature type="transmembrane region" description="Helical" evidence="2">
    <location>
        <begin position="68"/>
        <end position="86"/>
    </location>
</feature>